<evidence type="ECO:0000256" key="9">
    <source>
        <dbReference type="ARBA" id="ARBA00023136"/>
    </source>
</evidence>
<evidence type="ECO:0000256" key="1">
    <source>
        <dbReference type="ARBA" id="ARBA00004448"/>
    </source>
</evidence>
<dbReference type="PANTHER" id="PTHR45760:SF2">
    <property type="entry name" value="FI19922P1-RELATED"/>
    <property type="match status" value="1"/>
</dbReference>
<keyword evidence="4 10" id="KW-0812">Transmembrane</keyword>
<reference evidence="12" key="1">
    <citation type="submission" date="2013-08" db="EMBL/GenBank/DDBJ databases">
        <title>Gene expansion shapes genome architecture in the human pathogen Lichtheimia corymbifera: an evolutionary genomics analysis in the ancient terrestrial Mucorales (Mucoromycotina).</title>
        <authorList>
            <person name="Schwartze V.U."/>
            <person name="Winter S."/>
            <person name="Shelest E."/>
            <person name="Marcet-Houben M."/>
            <person name="Horn F."/>
            <person name="Wehner S."/>
            <person name="Hoffmann K."/>
            <person name="Riege K."/>
            <person name="Sammeth M."/>
            <person name="Nowrousian M."/>
            <person name="Valiante V."/>
            <person name="Linde J."/>
            <person name="Jacobsen I.D."/>
            <person name="Marz M."/>
            <person name="Brakhage A.A."/>
            <person name="Gabaldon T."/>
            <person name="Bocker S."/>
            <person name="Voigt K."/>
        </authorList>
    </citation>
    <scope>NUCLEOTIDE SEQUENCE [LARGE SCALE GENOMIC DNA]</scope>
    <source>
        <strain evidence="12">FSU 9682</strain>
    </source>
</reference>
<comment type="similarity">
    <text evidence="2 11">Belongs to the mitochondrial carrier (TC 2.A.29) family.</text>
</comment>
<dbReference type="STRING" id="1263082.A0A068RWH2"/>
<protein>
    <submittedName>
        <fullName evidence="12">Solute carrier family 25 member 39-like</fullName>
    </submittedName>
</protein>
<dbReference type="Gene3D" id="1.50.40.10">
    <property type="entry name" value="Mitochondrial carrier domain"/>
    <property type="match status" value="2"/>
</dbReference>
<feature type="repeat" description="Solcar" evidence="10">
    <location>
        <begin position="130"/>
        <end position="216"/>
    </location>
</feature>
<dbReference type="PRINTS" id="PR00926">
    <property type="entry name" value="MITOCARRIER"/>
</dbReference>
<evidence type="ECO:0000256" key="2">
    <source>
        <dbReference type="ARBA" id="ARBA00006375"/>
    </source>
</evidence>
<dbReference type="InterPro" id="IPR045315">
    <property type="entry name" value="Mtm1-like"/>
</dbReference>
<proteinExistence type="inferred from homology"/>
<dbReference type="Pfam" id="PF00153">
    <property type="entry name" value="Mito_carr"/>
    <property type="match status" value="3"/>
</dbReference>
<keyword evidence="6" id="KW-0999">Mitochondrion inner membrane</keyword>
<dbReference type="InterPro" id="IPR002067">
    <property type="entry name" value="MCP"/>
</dbReference>
<dbReference type="GO" id="GO:0005743">
    <property type="term" value="C:mitochondrial inner membrane"/>
    <property type="evidence" value="ECO:0007669"/>
    <property type="project" value="UniProtKB-SubCell"/>
</dbReference>
<evidence type="ECO:0000256" key="4">
    <source>
        <dbReference type="ARBA" id="ARBA00022692"/>
    </source>
</evidence>
<evidence type="ECO:0000256" key="11">
    <source>
        <dbReference type="RuleBase" id="RU000488"/>
    </source>
</evidence>
<evidence type="ECO:0000256" key="6">
    <source>
        <dbReference type="ARBA" id="ARBA00022792"/>
    </source>
</evidence>
<organism evidence="12 13">
    <name type="scientific">Lichtheimia corymbifera JMRC:FSU:9682</name>
    <dbReference type="NCBI Taxonomy" id="1263082"/>
    <lineage>
        <taxon>Eukaryota</taxon>
        <taxon>Fungi</taxon>
        <taxon>Fungi incertae sedis</taxon>
        <taxon>Mucoromycota</taxon>
        <taxon>Mucoromycotina</taxon>
        <taxon>Mucoromycetes</taxon>
        <taxon>Mucorales</taxon>
        <taxon>Lichtheimiaceae</taxon>
        <taxon>Lichtheimia</taxon>
    </lineage>
</organism>
<feature type="repeat" description="Solcar" evidence="10">
    <location>
        <begin position="226"/>
        <end position="310"/>
    </location>
</feature>
<gene>
    <name evidence="12" type="ORF">LCOR_05740.1</name>
</gene>
<dbReference type="PANTHER" id="PTHR45760">
    <property type="entry name" value="FI19922P1-RELATED"/>
    <property type="match status" value="1"/>
</dbReference>
<dbReference type="VEuPathDB" id="FungiDB:LCOR_05740.1"/>
<keyword evidence="13" id="KW-1185">Reference proteome</keyword>
<keyword evidence="8" id="KW-0496">Mitochondrion</keyword>
<dbReference type="SUPFAM" id="SSF103506">
    <property type="entry name" value="Mitochondrial carrier"/>
    <property type="match status" value="1"/>
</dbReference>
<feature type="repeat" description="Solcar" evidence="10">
    <location>
        <begin position="31"/>
        <end position="119"/>
    </location>
</feature>
<comment type="caution">
    <text evidence="12">The sequence shown here is derived from an EMBL/GenBank/DDBJ whole genome shotgun (WGS) entry which is preliminary data.</text>
</comment>
<dbReference type="AlphaFoldDB" id="A0A068RWH2"/>
<evidence type="ECO:0000256" key="8">
    <source>
        <dbReference type="ARBA" id="ARBA00023128"/>
    </source>
</evidence>
<evidence type="ECO:0000313" key="12">
    <source>
        <dbReference type="EMBL" id="CDH54498.1"/>
    </source>
</evidence>
<keyword evidence="7" id="KW-1133">Transmembrane helix</keyword>
<evidence type="ECO:0000256" key="3">
    <source>
        <dbReference type="ARBA" id="ARBA00022448"/>
    </source>
</evidence>
<comment type="subcellular location">
    <subcellularLocation>
        <location evidence="1">Mitochondrion inner membrane</location>
        <topology evidence="1">Multi-pass membrane protein</topology>
    </subcellularLocation>
</comment>
<dbReference type="InterPro" id="IPR023395">
    <property type="entry name" value="MCP_dom_sf"/>
</dbReference>
<dbReference type="EMBL" id="CBTN010000023">
    <property type="protein sequence ID" value="CDH54498.1"/>
    <property type="molecule type" value="Genomic_DNA"/>
</dbReference>
<dbReference type="GO" id="GO:1990542">
    <property type="term" value="P:mitochondrial transmembrane transport"/>
    <property type="evidence" value="ECO:0007669"/>
    <property type="project" value="InterPro"/>
</dbReference>
<dbReference type="Proteomes" id="UP000027586">
    <property type="component" value="Unassembled WGS sequence"/>
</dbReference>
<evidence type="ECO:0000313" key="13">
    <source>
        <dbReference type="Proteomes" id="UP000027586"/>
    </source>
</evidence>
<dbReference type="InterPro" id="IPR018108">
    <property type="entry name" value="MCP_transmembrane"/>
</dbReference>
<keyword evidence="3 11" id="KW-0813">Transport</keyword>
<evidence type="ECO:0000256" key="7">
    <source>
        <dbReference type="ARBA" id="ARBA00022989"/>
    </source>
</evidence>
<sequence length="323" mass="35579">MTDASELEIIENAPPLPNEKPRIVHGRVMQASSTERMIAACGGALVTSLLMTPLDVVKTRLQSQEISGIRHLDGTLDGLAKIVRFEGPAALFRGLSAGLVMSVPATVTYFVGYDYIRDHIQQSRFNDTVFHHYSPLWAGGVARTVAAAFVSPMELFRTRIQAAEGSEGFSAVWKGITQMVQQEGPATLWRGLLPTMLRDVPFSAVYWMGYEKVKHHLNTKHHDTLSNFQTAFLAGASSGMTAAVLTHPFDVIKTQRQVSCAQDARIGRLIQMIATTQGYRGFFRGVVPRVFKVAPSCAIMISSYEVGKRFFADRRHIAFSSAS</sequence>
<dbReference type="PROSITE" id="PS50920">
    <property type="entry name" value="SOLCAR"/>
    <property type="match status" value="3"/>
</dbReference>
<dbReference type="OrthoDB" id="1747031at2759"/>
<keyword evidence="5" id="KW-0677">Repeat</keyword>
<keyword evidence="9 10" id="KW-0472">Membrane</keyword>
<name>A0A068RWH2_9FUNG</name>
<accession>A0A068RWH2</accession>
<evidence type="ECO:0000256" key="10">
    <source>
        <dbReference type="PROSITE-ProRule" id="PRU00282"/>
    </source>
</evidence>
<evidence type="ECO:0000256" key="5">
    <source>
        <dbReference type="ARBA" id="ARBA00022737"/>
    </source>
</evidence>